<evidence type="ECO:0000313" key="4">
    <source>
        <dbReference type="Proteomes" id="UP001153678"/>
    </source>
</evidence>
<feature type="compositionally biased region" description="Basic residues" evidence="2">
    <location>
        <begin position="158"/>
        <end position="172"/>
    </location>
</feature>
<keyword evidence="4" id="KW-1185">Reference proteome</keyword>
<feature type="region of interest" description="Disordered" evidence="2">
    <location>
        <begin position="73"/>
        <end position="188"/>
    </location>
</feature>
<name>A0A9W4TBE0_9GLOM</name>
<feature type="non-terminal residue" evidence="3">
    <location>
        <position position="1"/>
    </location>
</feature>
<evidence type="ECO:0000256" key="1">
    <source>
        <dbReference type="SAM" id="Coils"/>
    </source>
</evidence>
<dbReference type="OrthoDB" id="10348247at2759"/>
<feature type="coiled-coil region" evidence="1">
    <location>
        <begin position="4"/>
        <end position="38"/>
    </location>
</feature>
<sequence>RREISTLQEEKEHHLQIISELDKEIKIKNTRIAELTNKCNVEESSPNDKFKLVQPPDLLKSIDFNLSFDEGEASGSGYFDKEGKEDNDLNFYGSDEGEAPKSRDFDKEGDLNFYEGREDSNDKESEDFINDNSYDDRNESDVNEGGGEEHPSPDANERRRRRDFNLRIKKRINYNYGPSPKRRRRNNS</sequence>
<evidence type="ECO:0000313" key="3">
    <source>
        <dbReference type="EMBL" id="CAI2200799.1"/>
    </source>
</evidence>
<dbReference type="EMBL" id="CAMKVN010025472">
    <property type="protein sequence ID" value="CAI2200799.1"/>
    <property type="molecule type" value="Genomic_DNA"/>
</dbReference>
<evidence type="ECO:0000256" key="2">
    <source>
        <dbReference type="SAM" id="MobiDB-lite"/>
    </source>
</evidence>
<dbReference type="Proteomes" id="UP001153678">
    <property type="component" value="Unassembled WGS sequence"/>
</dbReference>
<accession>A0A9W4TBE0</accession>
<feature type="compositionally biased region" description="Basic and acidic residues" evidence="2">
    <location>
        <begin position="98"/>
        <end position="123"/>
    </location>
</feature>
<protein>
    <submittedName>
        <fullName evidence="3">19414_t:CDS:1</fullName>
    </submittedName>
</protein>
<feature type="non-terminal residue" evidence="3">
    <location>
        <position position="188"/>
    </location>
</feature>
<gene>
    <name evidence="3" type="ORF">FWILDA_LOCUS19748</name>
</gene>
<proteinExistence type="predicted"/>
<organism evidence="3 4">
    <name type="scientific">Funneliformis geosporum</name>
    <dbReference type="NCBI Taxonomy" id="1117311"/>
    <lineage>
        <taxon>Eukaryota</taxon>
        <taxon>Fungi</taxon>
        <taxon>Fungi incertae sedis</taxon>
        <taxon>Mucoromycota</taxon>
        <taxon>Glomeromycotina</taxon>
        <taxon>Glomeromycetes</taxon>
        <taxon>Glomerales</taxon>
        <taxon>Glomeraceae</taxon>
        <taxon>Funneliformis</taxon>
    </lineage>
</organism>
<keyword evidence="1" id="KW-0175">Coiled coil</keyword>
<reference evidence="3" key="1">
    <citation type="submission" date="2022-08" db="EMBL/GenBank/DDBJ databases">
        <authorList>
            <person name="Kallberg Y."/>
            <person name="Tangrot J."/>
            <person name="Rosling A."/>
        </authorList>
    </citation>
    <scope>NUCLEOTIDE SEQUENCE</scope>
    <source>
        <strain evidence="3">Wild A</strain>
    </source>
</reference>
<comment type="caution">
    <text evidence="3">The sequence shown here is derived from an EMBL/GenBank/DDBJ whole genome shotgun (WGS) entry which is preliminary data.</text>
</comment>
<feature type="compositionally biased region" description="Basic and acidic residues" evidence="2">
    <location>
        <begin position="147"/>
        <end position="157"/>
    </location>
</feature>
<dbReference type="AlphaFoldDB" id="A0A9W4TBE0"/>